<feature type="domain" description="Glycoside hydrolase family 13 N-terminal" evidence="1">
    <location>
        <begin position="38"/>
        <end position="96"/>
    </location>
</feature>
<dbReference type="AlphaFoldDB" id="A0A418M162"/>
<evidence type="ECO:0000259" key="1">
    <source>
        <dbReference type="Pfam" id="PF02922"/>
    </source>
</evidence>
<dbReference type="Pfam" id="PF02922">
    <property type="entry name" value="CBM_48"/>
    <property type="match status" value="1"/>
</dbReference>
<comment type="caution">
    <text evidence="2">The sequence shown here is derived from an EMBL/GenBank/DDBJ whole genome shotgun (WGS) entry which is preliminary data.</text>
</comment>
<dbReference type="Proteomes" id="UP000283523">
    <property type="component" value="Unassembled WGS sequence"/>
</dbReference>
<organism evidence="2 3">
    <name type="scientific">Fibrisoma montanum</name>
    <dbReference type="NCBI Taxonomy" id="2305895"/>
    <lineage>
        <taxon>Bacteria</taxon>
        <taxon>Pseudomonadati</taxon>
        <taxon>Bacteroidota</taxon>
        <taxon>Cytophagia</taxon>
        <taxon>Cytophagales</taxon>
        <taxon>Spirosomataceae</taxon>
        <taxon>Fibrisoma</taxon>
    </lineage>
</organism>
<dbReference type="InterPro" id="IPR050583">
    <property type="entry name" value="Mycobacterial_A85_antigen"/>
</dbReference>
<dbReference type="GO" id="GO:0005975">
    <property type="term" value="P:carbohydrate metabolic process"/>
    <property type="evidence" value="ECO:0007669"/>
    <property type="project" value="InterPro"/>
</dbReference>
<dbReference type="Gene3D" id="2.60.40.10">
    <property type="entry name" value="Immunoglobulins"/>
    <property type="match status" value="1"/>
</dbReference>
<dbReference type="InterPro" id="IPR013783">
    <property type="entry name" value="Ig-like_fold"/>
</dbReference>
<dbReference type="Gene3D" id="3.40.50.1820">
    <property type="entry name" value="alpha/beta hydrolase"/>
    <property type="match status" value="1"/>
</dbReference>
<evidence type="ECO:0000313" key="2">
    <source>
        <dbReference type="EMBL" id="RIV19438.1"/>
    </source>
</evidence>
<dbReference type="PANTHER" id="PTHR48098:SF1">
    <property type="entry name" value="DIACYLGLYCEROL ACYLTRANSFERASE_MYCOLYLTRANSFERASE AG85A"/>
    <property type="match status" value="1"/>
</dbReference>
<reference evidence="2 3" key="1">
    <citation type="submission" date="2018-08" db="EMBL/GenBank/DDBJ databases">
        <title>Fibrisoma montanum sp. nov., isolated from Danxia mountain soil.</title>
        <authorList>
            <person name="Huang Y."/>
        </authorList>
    </citation>
    <scope>NUCLEOTIDE SEQUENCE [LARGE SCALE GENOMIC DNA]</scope>
    <source>
        <strain evidence="2 3">HYT19</strain>
    </source>
</reference>
<dbReference type="InterPro" id="IPR000801">
    <property type="entry name" value="Esterase-like"/>
</dbReference>
<keyword evidence="3" id="KW-1185">Reference proteome</keyword>
<dbReference type="OrthoDB" id="9803578at2"/>
<dbReference type="SUPFAM" id="SSF81296">
    <property type="entry name" value="E set domains"/>
    <property type="match status" value="1"/>
</dbReference>
<dbReference type="Pfam" id="PF00756">
    <property type="entry name" value="Esterase"/>
    <property type="match status" value="1"/>
</dbReference>
<dbReference type="EMBL" id="QXED01000008">
    <property type="protein sequence ID" value="RIV19438.1"/>
    <property type="molecule type" value="Genomic_DNA"/>
</dbReference>
<dbReference type="InterPro" id="IPR004193">
    <property type="entry name" value="Glyco_hydro_13_N"/>
</dbReference>
<dbReference type="PANTHER" id="PTHR48098">
    <property type="entry name" value="ENTEROCHELIN ESTERASE-RELATED"/>
    <property type="match status" value="1"/>
</dbReference>
<dbReference type="SUPFAM" id="SSF53474">
    <property type="entry name" value="alpha/beta-Hydrolases"/>
    <property type="match status" value="1"/>
</dbReference>
<accession>A0A418M162</accession>
<dbReference type="InterPro" id="IPR014756">
    <property type="entry name" value="Ig_E-set"/>
</dbReference>
<protein>
    <submittedName>
        <fullName evidence="2">Esterase</fullName>
    </submittedName>
</protein>
<proteinExistence type="predicted"/>
<name>A0A418M162_9BACT</name>
<dbReference type="RefSeq" id="WP_119670542.1">
    <property type="nucleotide sequence ID" value="NZ_QXED01000008.1"/>
</dbReference>
<dbReference type="GO" id="GO:0004553">
    <property type="term" value="F:hydrolase activity, hydrolyzing O-glycosyl compounds"/>
    <property type="evidence" value="ECO:0007669"/>
    <property type="project" value="InterPro"/>
</dbReference>
<evidence type="ECO:0000313" key="3">
    <source>
        <dbReference type="Proteomes" id="UP000283523"/>
    </source>
</evidence>
<dbReference type="CDD" id="cd11294">
    <property type="entry name" value="E_set_Esterase_like_N"/>
    <property type="match status" value="1"/>
</dbReference>
<dbReference type="GO" id="GO:0016747">
    <property type="term" value="F:acyltransferase activity, transferring groups other than amino-acyl groups"/>
    <property type="evidence" value="ECO:0007669"/>
    <property type="project" value="TreeGrafter"/>
</dbReference>
<dbReference type="InterPro" id="IPR029058">
    <property type="entry name" value="AB_hydrolase_fold"/>
</dbReference>
<gene>
    <name evidence="2" type="ORF">DYU11_25415</name>
</gene>
<sequence length="392" mass="43342">MNPKLRTHLLFLWAIVLVPILAWAQPPRGPLVVSPQVNADKSVTFRYLAPQAKAVELSAQFEKAPVAMTKDAQGVWSVTVGPVKPDIYPYSFRVNGITVMDPANVAFFPNERFKASLVDVPGDTPLIHAMRDVPHGSINYEYYPSMEGTTGSLVVYTPPGYDTNPKQKYPVYYLISGTTDTEETFFKVGKTNLILDNLIAEGKAKPMIIVMPYGNIAARIAEQKAGAKPADPTGRDNAEAVKRANDFATDLVSNVIPYVEKSYRAMPGRDNRAIGGFSRGGGQTLRTAFSHMDKFAWVCAYSSYLSPEEMERSYPSIASNPANTNKQLKLLWVSVGSDDFLYKGTVEFMDYLKAKQVNFKSLITDGGHTWMNVKTYVAATTPLLFQSQTPRP</sequence>